<dbReference type="Proteomes" id="UP001276659">
    <property type="component" value="Unassembled WGS sequence"/>
</dbReference>
<evidence type="ECO:0000313" key="2">
    <source>
        <dbReference type="Proteomes" id="UP001276659"/>
    </source>
</evidence>
<accession>A0AAE0DQ31</accession>
<reference evidence="1" key="1">
    <citation type="submission" date="2022-11" db="EMBL/GenBank/DDBJ databases">
        <title>Chromosomal genome sequence assembly and mating type (MAT) locus characterization of the leprose asexual lichenized fungus Lepraria neglecta (Nyl.) Erichsen.</title>
        <authorList>
            <person name="Allen J.L."/>
            <person name="Pfeffer B."/>
        </authorList>
    </citation>
    <scope>NUCLEOTIDE SEQUENCE</scope>
    <source>
        <strain evidence="1">Allen 5258</strain>
    </source>
</reference>
<comment type="caution">
    <text evidence="1">The sequence shown here is derived from an EMBL/GenBank/DDBJ whole genome shotgun (WGS) entry which is preliminary data.</text>
</comment>
<sequence>MRGPFPKTLTFTLADLDWEFVWGASGAKFDLETMLENQHWENVFGGLEVLTMELEANEEENAALAPLVKRLREYVSDIGNGKVLVAEEDLKESKWTGPLDSGRNMEPKWEDGTFFVVAIVWKVRKALE</sequence>
<proteinExistence type="predicted"/>
<dbReference type="AlphaFoldDB" id="A0AAE0DQ31"/>
<name>A0AAE0DQ31_9LECA</name>
<keyword evidence="2" id="KW-1185">Reference proteome</keyword>
<dbReference type="EMBL" id="JASNWA010000003">
    <property type="protein sequence ID" value="KAK3178587.1"/>
    <property type="molecule type" value="Genomic_DNA"/>
</dbReference>
<evidence type="ECO:0000313" key="1">
    <source>
        <dbReference type="EMBL" id="KAK3178587.1"/>
    </source>
</evidence>
<gene>
    <name evidence="1" type="ORF">OEA41_000724</name>
</gene>
<organism evidence="1 2">
    <name type="scientific">Lepraria neglecta</name>
    <dbReference type="NCBI Taxonomy" id="209136"/>
    <lineage>
        <taxon>Eukaryota</taxon>
        <taxon>Fungi</taxon>
        <taxon>Dikarya</taxon>
        <taxon>Ascomycota</taxon>
        <taxon>Pezizomycotina</taxon>
        <taxon>Lecanoromycetes</taxon>
        <taxon>OSLEUM clade</taxon>
        <taxon>Lecanoromycetidae</taxon>
        <taxon>Lecanorales</taxon>
        <taxon>Lecanorineae</taxon>
        <taxon>Stereocaulaceae</taxon>
        <taxon>Lepraria</taxon>
    </lineage>
</organism>
<protein>
    <submittedName>
        <fullName evidence="1">Uncharacterized protein</fullName>
    </submittedName>
</protein>